<protein>
    <submittedName>
        <fullName evidence="1">Uncharacterized protein</fullName>
    </submittedName>
</protein>
<dbReference type="Proteomes" id="UP000198765">
    <property type="component" value="Chromosome I"/>
</dbReference>
<sequence>MPEIPFAVILASYCVAYHERNNCSVCTASGCLRLADAELTLDKFRAERLERHRLRRASA</sequence>
<organism evidence="1 2">
    <name type="scientific">Micromonospora narathiwatensis</name>
    <dbReference type="NCBI Taxonomy" id="299146"/>
    <lineage>
        <taxon>Bacteria</taxon>
        <taxon>Bacillati</taxon>
        <taxon>Actinomycetota</taxon>
        <taxon>Actinomycetes</taxon>
        <taxon>Micromonosporales</taxon>
        <taxon>Micromonosporaceae</taxon>
        <taxon>Micromonospora</taxon>
    </lineage>
</organism>
<dbReference type="PATRIC" id="fig|299146.4.peg.3751"/>
<accession>A0A1A9A0Q8</accession>
<proteinExistence type="predicted"/>
<gene>
    <name evidence="1" type="ORF">GA0070621_3623</name>
</gene>
<dbReference type="RefSeq" id="WP_091197238.1">
    <property type="nucleotide sequence ID" value="NZ_LT594324.1"/>
</dbReference>
<dbReference type="EMBL" id="LT594324">
    <property type="protein sequence ID" value="SBT50010.1"/>
    <property type="molecule type" value="Genomic_DNA"/>
</dbReference>
<dbReference type="OrthoDB" id="3403965at2"/>
<reference evidence="1 2" key="1">
    <citation type="submission" date="2016-06" db="EMBL/GenBank/DDBJ databases">
        <authorList>
            <person name="Kjaerup R.B."/>
            <person name="Dalgaard T.S."/>
            <person name="Juul-Madsen H.R."/>
        </authorList>
    </citation>
    <scope>NUCLEOTIDE SEQUENCE [LARGE SCALE GENOMIC DNA]</scope>
    <source>
        <strain evidence="1 2">DSM 45248</strain>
    </source>
</reference>
<dbReference type="AlphaFoldDB" id="A0A1A9A0Q8"/>
<keyword evidence="2" id="KW-1185">Reference proteome</keyword>
<evidence type="ECO:0000313" key="2">
    <source>
        <dbReference type="Proteomes" id="UP000198765"/>
    </source>
</evidence>
<name>A0A1A9A0Q8_9ACTN</name>
<evidence type="ECO:0000313" key="1">
    <source>
        <dbReference type="EMBL" id="SBT50010.1"/>
    </source>
</evidence>